<sequence length="105" mass="11845">MMRDHTHSTARVFHHSSNSKASIFSSSAMAIMSHGSTVDTSALSVFFSLVRRLRCGTCNLRRIWVRADAQDWLCLALRYRGAEDMNWRTCDPSLDLNPTASCRHG</sequence>
<protein>
    <submittedName>
        <fullName evidence="1">Uncharacterized protein</fullName>
    </submittedName>
</protein>
<name>A0A9D4ZIQ7_ADICA</name>
<dbReference type="AlphaFoldDB" id="A0A9D4ZIQ7"/>
<comment type="caution">
    <text evidence="1">The sequence shown here is derived from an EMBL/GenBank/DDBJ whole genome shotgun (WGS) entry which is preliminary data.</text>
</comment>
<reference evidence="1" key="1">
    <citation type="submission" date="2021-01" db="EMBL/GenBank/DDBJ databases">
        <title>Adiantum capillus-veneris genome.</title>
        <authorList>
            <person name="Fang Y."/>
            <person name="Liao Q."/>
        </authorList>
    </citation>
    <scope>NUCLEOTIDE SEQUENCE</scope>
    <source>
        <strain evidence="1">H3</strain>
        <tissue evidence="1">Leaf</tissue>
    </source>
</reference>
<evidence type="ECO:0000313" key="2">
    <source>
        <dbReference type="Proteomes" id="UP000886520"/>
    </source>
</evidence>
<keyword evidence="2" id="KW-1185">Reference proteome</keyword>
<accession>A0A9D4ZIQ7</accession>
<dbReference type="Proteomes" id="UP000886520">
    <property type="component" value="Chromosome 8"/>
</dbReference>
<dbReference type="EMBL" id="JABFUD020000008">
    <property type="protein sequence ID" value="KAI5076989.1"/>
    <property type="molecule type" value="Genomic_DNA"/>
</dbReference>
<evidence type="ECO:0000313" key="1">
    <source>
        <dbReference type="EMBL" id="KAI5076989.1"/>
    </source>
</evidence>
<proteinExistence type="predicted"/>
<organism evidence="1 2">
    <name type="scientific">Adiantum capillus-veneris</name>
    <name type="common">Maidenhair fern</name>
    <dbReference type="NCBI Taxonomy" id="13818"/>
    <lineage>
        <taxon>Eukaryota</taxon>
        <taxon>Viridiplantae</taxon>
        <taxon>Streptophyta</taxon>
        <taxon>Embryophyta</taxon>
        <taxon>Tracheophyta</taxon>
        <taxon>Polypodiopsida</taxon>
        <taxon>Polypodiidae</taxon>
        <taxon>Polypodiales</taxon>
        <taxon>Pteridineae</taxon>
        <taxon>Pteridaceae</taxon>
        <taxon>Vittarioideae</taxon>
        <taxon>Adiantum</taxon>
    </lineage>
</organism>
<gene>
    <name evidence="1" type="ORF">GOP47_0009054</name>
</gene>